<dbReference type="Proteomes" id="UP001237737">
    <property type="component" value="Unassembled WGS sequence"/>
</dbReference>
<dbReference type="InterPro" id="IPR006016">
    <property type="entry name" value="UspA"/>
</dbReference>
<evidence type="ECO:0000313" key="3">
    <source>
        <dbReference type="Proteomes" id="UP001237737"/>
    </source>
</evidence>
<dbReference type="Pfam" id="PF00582">
    <property type="entry name" value="Usp"/>
    <property type="match status" value="1"/>
</dbReference>
<sequence length="123" mass="12837">MFHHLLVATGSHPRSFRAVCAGLRLAWCTGIPVTILFVVDVSPSGGPASQGSSRDAIAAGERLFARARRIAASLRIGCTCRYGFGSDADSVIAEAMATQDCDLLVLPPPPITKPAAREAGCDV</sequence>
<protein>
    <submittedName>
        <fullName evidence="2">Nucleotide-binding universal stress UspA family protein</fullName>
    </submittedName>
</protein>
<name>A0ABT9SYL3_9GAMM</name>
<reference evidence="2 3" key="1">
    <citation type="submission" date="2023-07" db="EMBL/GenBank/DDBJ databases">
        <title>Sorghum-associated microbial communities from plants grown in Nebraska, USA.</title>
        <authorList>
            <person name="Schachtman D."/>
        </authorList>
    </citation>
    <scope>NUCLEOTIDE SEQUENCE [LARGE SCALE GENOMIC DNA]</scope>
    <source>
        <strain evidence="2 3">CC60</strain>
    </source>
</reference>
<keyword evidence="3" id="KW-1185">Reference proteome</keyword>
<dbReference type="CDD" id="cd00293">
    <property type="entry name" value="USP-like"/>
    <property type="match status" value="1"/>
</dbReference>
<comment type="caution">
    <text evidence="2">The sequence shown here is derived from an EMBL/GenBank/DDBJ whole genome shotgun (WGS) entry which is preliminary data.</text>
</comment>
<organism evidence="2 3">
    <name type="scientific">Luteibacter jiangsuensis</name>
    <dbReference type="NCBI Taxonomy" id="637577"/>
    <lineage>
        <taxon>Bacteria</taxon>
        <taxon>Pseudomonadati</taxon>
        <taxon>Pseudomonadota</taxon>
        <taxon>Gammaproteobacteria</taxon>
        <taxon>Lysobacterales</taxon>
        <taxon>Rhodanobacteraceae</taxon>
        <taxon>Luteibacter</taxon>
    </lineage>
</organism>
<gene>
    <name evidence="2" type="ORF">J2T07_002274</name>
</gene>
<dbReference type="Gene3D" id="3.40.50.620">
    <property type="entry name" value="HUPs"/>
    <property type="match status" value="1"/>
</dbReference>
<proteinExistence type="predicted"/>
<dbReference type="SUPFAM" id="SSF52402">
    <property type="entry name" value="Adenine nucleotide alpha hydrolases-like"/>
    <property type="match status" value="1"/>
</dbReference>
<dbReference type="RefSeq" id="WP_306850045.1">
    <property type="nucleotide sequence ID" value="NZ_JAUSSK010000003.1"/>
</dbReference>
<evidence type="ECO:0000313" key="2">
    <source>
        <dbReference type="EMBL" id="MDQ0010084.1"/>
    </source>
</evidence>
<dbReference type="InterPro" id="IPR014729">
    <property type="entry name" value="Rossmann-like_a/b/a_fold"/>
</dbReference>
<dbReference type="EMBL" id="JAUSSK010000003">
    <property type="protein sequence ID" value="MDQ0010084.1"/>
    <property type="molecule type" value="Genomic_DNA"/>
</dbReference>
<feature type="domain" description="UspA" evidence="1">
    <location>
        <begin position="1"/>
        <end position="106"/>
    </location>
</feature>
<accession>A0ABT9SYL3</accession>
<evidence type="ECO:0000259" key="1">
    <source>
        <dbReference type="Pfam" id="PF00582"/>
    </source>
</evidence>